<dbReference type="EMBL" id="BTGU01000037">
    <property type="protein sequence ID" value="GMN51283.1"/>
    <property type="molecule type" value="Genomic_DNA"/>
</dbReference>
<protein>
    <recommendedName>
        <fullName evidence="5">RanBP2-type domain-containing protein</fullName>
    </recommendedName>
</protein>
<evidence type="ECO:0000256" key="2">
    <source>
        <dbReference type="ARBA" id="ARBA00022771"/>
    </source>
</evidence>
<gene>
    <name evidence="6" type="ORF">TIFTF001_020439</name>
</gene>
<dbReference type="PANTHER" id="PTHR23111:SF40">
    <property type="entry name" value="RNA-BINDING PROTEIN INVOLVED IN HETEROCHROMATIN ASSEMBLY-RELATED"/>
    <property type="match status" value="1"/>
</dbReference>
<proteinExistence type="predicted"/>
<keyword evidence="3" id="KW-0862">Zinc</keyword>
<sequence>MSKLLQLRRAGILFRAARAPSSSAVPSLLCNRRFNGVSNLTTACAFLAFHKTNSQGFLSDRFGSRAFFGGNETMKKGDWTCTQCSFVNFARNIRCLKCKAEGPKKVDVDNNIEMKKGDWICAGCQFINFARNRKCFRCQEPRPKGQLNPGEWECPSCYFLNFSRNTMCLKCKQERPAEAATNQYEEQI</sequence>
<evidence type="ECO:0000313" key="7">
    <source>
        <dbReference type="Proteomes" id="UP001187192"/>
    </source>
</evidence>
<evidence type="ECO:0000259" key="5">
    <source>
        <dbReference type="PROSITE" id="PS50199"/>
    </source>
</evidence>
<dbReference type="InterPro" id="IPR036443">
    <property type="entry name" value="Znf_RanBP2_sf"/>
</dbReference>
<feature type="domain" description="RanBP2-type" evidence="5">
    <location>
        <begin position="148"/>
        <end position="177"/>
    </location>
</feature>
<reference evidence="6" key="1">
    <citation type="submission" date="2023-07" db="EMBL/GenBank/DDBJ databases">
        <title>draft genome sequence of fig (Ficus carica).</title>
        <authorList>
            <person name="Takahashi T."/>
            <person name="Nishimura K."/>
        </authorList>
    </citation>
    <scope>NUCLEOTIDE SEQUENCE</scope>
</reference>
<dbReference type="PROSITE" id="PS50199">
    <property type="entry name" value="ZF_RANBP2_2"/>
    <property type="match status" value="3"/>
</dbReference>
<dbReference type="GO" id="GO:0005737">
    <property type="term" value="C:cytoplasm"/>
    <property type="evidence" value="ECO:0007669"/>
    <property type="project" value="TreeGrafter"/>
</dbReference>
<keyword evidence="2 4" id="KW-0863">Zinc-finger</keyword>
<feature type="domain" description="RanBP2-type" evidence="5">
    <location>
        <begin position="75"/>
        <end position="104"/>
    </location>
</feature>
<evidence type="ECO:0000256" key="1">
    <source>
        <dbReference type="ARBA" id="ARBA00022723"/>
    </source>
</evidence>
<organism evidence="6 7">
    <name type="scientific">Ficus carica</name>
    <name type="common">Common fig</name>
    <dbReference type="NCBI Taxonomy" id="3494"/>
    <lineage>
        <taxon>Eukaryota</taxon>
        <taxon>Viridiplantae</taxon>
        <taxon>Streptophyta</taxon>
        <taxon>Embryophyta</taxon>
        <taxon>Tracheophyta</taxon>
        <taxon>Spermatophyta</taxon>
        <taxon>Magnoliopsida</taxon>
        <taxon>eudicotyledons</taxon>
        <taxon>Gunneridae</taxon>
        <taxon>Pentapetalae</taxon>
        <taxon>rosids</taxon>
        <taxon>fabids</taxon>
        <taxon>Rosales</taxon>
        <taxon>Moraceae</taxon>
        <taxon>Ficeae</taxon>
        <taxon>Ficus</taxon>
    </lineage>
</organism>
<name>A0AA88ARK8_FICCA</name>
<accession>A0AA88ARK8</accession>
<dbReference type="GO" id="GO:0003729">
    <property type="term" value="F:mRNA binding"/>
    <property type="evidence" value="ECO:0007669"/>
    <property type="project" value="TreeGrafter"/>
</dbReference>
<dbReference type="InterPro" id="IPR001876">
    <property type="entry name" value="Znf_RanBP2"/>
</dbReference>
<dbReference type="Pfam" id="PF00641">
    <property type="entry name" value="Zn_ribbon_RanBP"/>
    <property type="match status" value="3"/>
</dbReference>
<dbReference type="PANTHER" id="PTHR23111">
    <property type="entry name" value="ZINC FINGER PROTEIN"/>
    <property type="match status" value="1"/>
</dbReference>
<evidence type="ECO:0000313" key="6">
    <source>
        <dbReference type="EMBL" id="GMN51283.1"/>
    </source>
</evidence>
<dbReference type="Proteomes" id="UP001187192">
    <property type="component" value="Unassembled WGS sequence"/>
</dbReference>
<feature type="domain" description="RanBP2-type" evidence="5">
    <location>
        <begin position="115"/>
        <end position="144"/>
    </location>
</feature>
<dbReference type="AlphaFoldDB" id="A0AA88ARK8"/>
<dbReference type="GO" id="GO:0008270">
    <property type="term" value="F:zinc ion binding"/>
    <property type="evidence" value="ECO:0007669"/>
    <property type="project" value="UniProtKB-KW"/>
</dbReference>
<dbReference type="Gene3D" id="4.10.1060.10">
    <property type="entry name" value="Zinc finger, RanBP2-type"/>
    <property type="match status" value="3"/>
</dbReference>
<keyword evidence="7" id="KW-1185">Reference proteome</keyword>
<keyword evidence="1" id="KW-0479">Metal-binding</keyword>
<dbReference type="SMART" id="SM00547">
    <property type="entry name" value="ZnF_RBZ"/>
    <property type="match status" value="3"/>
</dbReference>
<dbReference type="SUPFAM" id="SSF90209">
    <property type="entry name" value="Ran binding protein zinc finger-like"/>
    <property type="match status" value="3"/>
</dbReference>
<evidence type="ECO:0000256" key="4">
    <source>
        <dbReference type="PROSITE-ProRule" id="PRU00322"/>
    </source>
</evidence>
<dbReference type="PROSITE" id="PS01358">
    <property type="entry name" value="ZF_RANBP2_1"/>
    <property type="match status" value="3"/>
</dbReference>
<comment type="caution">
    <text evidence="6">The sequence shown here is derived from an EMBL/GenBank/DDBJ whole genome shotgun (WGS) entry which is preliminary data.</text>
</comment>
<dbReference type="Gramene" id="FCD_00032714-RA">
    <property type="protein sequence ID" value="FCD_00032714-RA:cds"/>
    <property type="gene ID" value="FCD_00032714"/>
</dbReference>
<evidence type="ECO:0000256" key="3">
    <source>
        <dbReference type="ARBA" id="ARBA00022833"/>
    </source>
</evidence>